<keyword evidence="7" id="KW-1185">Reference proteome</keyword>
<dbReference type="InterPro" id="IPR009057">
    <property type="entry name" value="Homeodomain-like_sf"/>
</dbReference>
<protein>
    <submittedName>
        <fullName evidence="6">AraC family transcriptional regulator ligand-binding domain-containing protein</fullName>
    </submittedName>
</protein>
<evidence type="ECO:0000256" key="1">
    <source>
        <dbReference type="ARBA" id="ARBA00023015"/>
    </source>
</evidence>
<proteinExistence type="predicted"/>
<sequence>MSERLSAPSVTVSIRMVSQLLDRLGAHHTRALDCIARAGIAPPLLDQESARVTVEQFALFYRTLAIELDDETPGMFSRPLRAGTLKFLCLGMLDAANLRVALHRFCWFFRLVLDDLHFEMGEEDGLTRIALVERTDLGHHRILILELMLMLVQGIASWMIERKLLFARVDLDYPAPAHAGEYINMYAGPARFDQARTALFIEPAFMDAPIRQDKASLSGFLRKAPMDWIHVSVSERLFTHRVRDLLEASLGQPQSVEDVARALHVSPRTLARRLDAEGTHFQAVKDALRRDVAIARISRTDQAIASIGAELGFDDPAAFNRAFKQWTGTPPGSYRRLASTNRSTSARKSGPSPTGGASR</sequence>
<keyword evidence="2" id="KW-0238">DNA-binding</keyword>
<name>A0ABW3W858_9RHOO</name>
<evidence type="ECO:0000313" key="6">
    <source>
        <dbReference type="EMBL" id="MFD1261991.1"/>
    </source>
</evidence>
<evidence type="ECO:0000256" key="4">
    <source>
        <dbReference type="SAM" id="MobiDB-lite"/>
    </source>
</evidence>
<feature type="region of interest" description="Disordered" evidence="4">
    <location>
        <begin position="330"/>
        <end position="359"/>
    </location>
</feature>
<dbReference type="InterPro" id="IPR032687">
    <property type="entry name" value="AraC-type_N"/>
</dbReference>
<dbReference type="InterPro" id="IPR018060">
    <property type="entry name" value="HTH_AraC"/>
</dbReference>
<dbReference type="SUPFAM" id="SSF46689">
    <property type="entry name" value="Homeodomain-like"/>
    <property type="match status" value="1"/>
</dbReference>
<organism evidence="6 7">
    <name type="scientific">Thauera mechernichensis</name>
    <dbReference type="NCBI Taxonomy" id="82788"/>
    <lineage>
        <taxon>Bacteria</taxon>
        <taxon>Pseudomonadati</taxon>
        <taxon>Pseudomonadota</taxon>
        <taxon>Betaproteobacteria</taxon>
        <taxon>Rhodocyclales</taxon>
        <taxon>Zoogloeaceae</taxon>
        <taxon>Thauera</taxon>
    </lineage>
</organism>
<dbReference type="EMBL" id="JBHTMC010000001">
    <property type="protein sequence ID" value="MFD1261991.1"/>
    <property type="molecule type" value="Genomic_DNA"/>
</dbReference>
<dbReference type="PROSITE" id="PS01124">
    <property type="entry name" value="HTH_ARAC_FAMILY_2"/>
    <property type="match status" value="1"/>
</dbReference>
<dbReference type="RefSeq" id="WP_002936441.1">
    <property type="nucleotide sequence ID" value="NZ_JARQZE010000001.1"/>
</dbReference>
<keyword evidence="1" id="KW-0805">Transcription regulation</keyword>
<dbReference type="Gene3D" id="1.10.10.60">
    <property type="entry name" value="Homeodomain-like"/>
    <property type="match status" value="1"/>
</dbReference>
<evidence type="ECO:0000259" key="5">
    <source>
        <dbReference type="PROSITE" id="PS01124"/>
    </source>
</evidence>
<comment type="caution">
    <text evidence="6">The sequence shown here is derived from an EMBL/GenBank/DDBJ whole genome shotgun (WGS) entry which is preliminary data.</text>
</comment>
<dbReference type="Pfam" id="PF12833">
    <property type="entry name" value="HTH_18"/>
    <property type="match status" value="1"/>
</dbReference>
<feature type="domain" description="HTH araC/xylS-type" evidence="5">
    <location>
        <begin position="240"/>
        <end position="337"/>
    </location>
</feature>
<accession>A0ABW3W858</accession>
<evidence type="ECO:0000256" key="3">
    <source>
        <dbReference type="ARBA" id="ARBA00023163"/>
    </source>
</evidence>
<dbReference type="Pfam" id="PF12625">
    <property type="entry name" value="Arabinose_bd"/>
    <property type="match status" value="1"/>
</dbReference>
<evidence type="ECO:0000256" key="2">
    <source>
        <dbReference type="ARBA" id="ARBA00023125"/>
    </source>
</evidence>
<dbReference type="PANTHER" id="PTHR47894:SF1">
    <property type="entry name" value="HTH-TYPE TRANSCRIPTIONAL REGULATOR VQSM"/>
    <property type="match status" value="1"/>
</dbReference>
<dbReference type="Proteomes" id="UP001597158">
    <property type="component" value="Unassembled WGS sequence"/>
</dbReference>
<evidence type="ECO:0000313" key="7">
    <source>
        <dbReference type="Proteomes" id="UP001597158"/>
    </source>
</evidence>
<feature type="compositionally biased region" description="Polar residues" evidence="4">
    <location>
        <begin position="338"/>
        <end position="359"/>
    </location>
</feature>
<keyword evidence="3" id="KW-0804">Transcription</keyword>
<dbReference type="SMART" id="SM00342">
    <property type="entry name" value="HTH_ARAC"/>
    <property type="match status" value="1"/>
</dbReference>
<reference evidence="7" key="1">
    <citation type="journal article" date="2019" name="Int. J. Syst. Evol. Microbiol.">
        <title>The Global Catalogue of Microorganisms (GCM) 10K type strain sequencing project: providing services to taxonomists for standard genome sequencing and annotation.</title>
        <authorList>
            <consortium name="The Broad Institute Genomics Platform"/>
            <consortium name="The Broad Institute Genome Sequencing Center for Infectious Disease"/>
            <person name="Wu L."/>
            <person name="Ma J."/>
        </authorList>
    </citation>
    <scope>NUCLEOTIDE SEQUENCE [LARGE SCALE GENOMIC DNA]</scope>
    <source>
        <strain evidence="7">CCUG 48884</strain>
    </source>
</reference>
<dbReference type="PANTHER" id="PTHR47894">
    <property type="entry name" value="HTH-TYPE TRANSCRIPTIONAL REGULATOR GADX"/>
    <property type="match status" value="1"/>
</dbReference>
<gene>
    <name evidence="6" type="ORF">ACFQ4M_00255</name>
</gene>